<accession>A0A212LET4</accession>
<dbReference type="Gene3D" id="3.30.70.1020">
    <property type="entry name" value="Trehalose-6-phosphate phosphatase related protein, domain 2"/>
    <property type="match status" value="1"/>
</dbReference>
<organism evidence="5">
    <name type="scientific">uncultured Pleomorphomonas sp</name>
    <dbReference type="NCBI Taxonomy" id="442121"/>
    <lineage>
        <taxon>Bacteria</taxon>
        <taxon>Pseudomonadati</taxon>
        <taxon>Pseudomonadota</taxon>
        <taxon>Alphaproteobacteria</taxon>
        <taxon>Hyphomicrobiales</taxon>
        <taxon>Pleomorphomonadaceae</taxon>
        <taxon>Pleomorphomonas</taxon>
        <taxon>environmental samples</taxon>
    </lineage>
</organism>
<dbReference type="PANTHER" id="PTHR43768">
    <property type="entry name" value="TREHALOSE 6-PHOSPHATE PHOSPHATASE"/>
    <property type="match status" value="1"/>
</dbReference>
<comment type="pathway">
    <text evidence="1 4">Glycan biosynthesis; trehalose biosynthesis.</text>
</comment>
<sequence>MLDFDGTLVPYASETRLIPEVDPRLPDLLERLVKRTGGATAIVSGRGVAEFDKLLGPIQLAISGAHGFEFRATPNSPIEFGLAGEDLNRIVEGLERLFALSSAWAEQHRGVYVERKSLTLVLQFHDALEVADLAYQFAFDTCKVMPDFALQAGRGVAEFRPVVADKGCGIGRLMARVPFSGRIPVFIGDDLADEAGFLIVNSLGGISIRVGPGESNAPYRLQDTREVLAFINSIAA</sequence>
<evidence type="ECO:0000256" key="3">
    <source>
        <dbReference type="ARBA" id="ARBA00022801"/>
    </source>
</evidence>
<dbReference type="EC" id="3.1.3.12" evidence="4"/>
<dbReference type="InterPro" id="IPR003337">
    <property type="entry name" value="Trehalose_PPase"/>
</dbReference>
<evidence type="ECO:0000313" key="5">
    <source>
        <dbReference type="EMBL" id="SCM76073.1"/>
    </source>
</evidence>
<protein>
    <recommendedName>
        <fullName evidence="4">Trehalose 6-phosphate phosphatase</fullName>
        <ecNumber evidence="4">3.1.3.12</ecNumber>
    </recommendedName>
</protein>
<dbReference type="InterPro" id="IPR044651">
    <property type="entry name" value="OTSB-like"/>
</dbReference>
<dbReference type="GO" id="GO:0046872">
    <property type="term" value="F:metal ion binding"/>
    <property type="evidence" value="ECO:0007669"/>
    <property type="project" value="UniProtKB-KW"/>
</dbReference>
<evidence type="ECO:0000256" key="1">
    <source>
        <dbReference type="ARBA" id="ARBA00005199"/>
    </source>
</evidence>
<dbReference type="EMBL" id="FMJD01000007">
    <property type="protein sequence ID" value="SCM76073.1"/>
    <property type="molecule type" value="Genomic_DNA"/>
</dbReference>
<dbReference type="InterPro" id="IPR036412">
    <property type="entry name" value="HAD-like_sf"/>
</dbReference>
<comment type="function">
    <text evidence="4">Removes the phosphate from trehalose 6-phosphate to produce free trehalose.</text>
</comment>
<dbReference type="Pfam" id="PF02358">
    <property type="entry name" value="Trehalose_PPase"/>
    <property type="match status" value="1"/>
</dbReference>
<dbReference type="InterPro" id="IPR023214">
    <property type="entry name" value="HAD_sf"/>
</dbReference>
<dbReference type="AlphaFoldDB" id="A0A212LET4"/>
<dbReference type="SUPFAM" id="SSF56784">
    <property type="entry name" value="HAD-like"/>
    <property type="match status" value="1"/>
</dbReference>
<dbReference type="InterPro" id="IPR006379">
    <property type="entry name" value="HAD-SF_hydro_IIB"/>
</dbReference>
<keyword evidence="4" id="KW-0479">Metal-binding</keyword>
<dbReference type="PANTHER" id="PTHR43768:SF3">
    <property type="entry name" value="TREHALOSE 6-PHOSPHATE PHOSPHATASE"/>
    <property type="match status" value="1"/>
</dbReference>
<comment type="similarity">
    <text evidence="2 4">Belongs to the trehalose phosphatase family.</text>
</comment>
<name>A0A212LET4_9HYPH</name>
<dbReference type="Gene3D" id="3.40.50.1000">
    <property type="entry name" value="HAD superfamily/HAD-like"/>
    <property type="match status" value="1"/>
</dbReference>
<dbReference type="NCBIfam" id="TIGR01484">
    <property type="entry name" value="HAD-SF-IIB"/>
    <property type="match status" value="1"/>
</dbReference>
<reference evidence="5" key="1">
    <citation type="submission" date="2016-08" db="EMBL/GenBank/DDBJ databases">
        <authorList>
            <person name="Seilhamer J.J."/>
        </authorList>
    </citation>
    <scope>NUCLEOTIDE SEQUENCE</scope>
    <source>
        <strain evidence="5">86</strain>
    </source>
</reference>
<evidence type="ECO:0000256" key="2">
    <source>
        <dbReference type="ARBA" id="ARBA00008770"/>
    </source>
</evidence>
<dbReference type="UniPathway" id="UPA00299"/>
<dbReference type="GO" id="GO:0005992">
    <property type="term" value="P:trehalose biosynthetic process"/>
    <property type="evidence" value="ECO:0007669"/>
    <property type="project" value="UniProtKB-UniPathway"/>
</dbReference>
<proteinExistence type="inferred from homology"/>
<dbReference type="GO" id="GO:0004805">
    <property type="term" value="F:trehalose-phosphatase activity"/>
    <property type="evidence" value="ECO:0007669"/>
    <property type="project" value="UniProtKB-EC"/>
</dbReference>
<gene>
    <name evidence="5" type="ORF">KL86PLE_30520</name>
</gene>
<keyword evidence="3 4" id="KW-0378">Hydrolase</keyword>
<keyword evidence="4" id="KW-0460">Magnesium</keyword>
<evidence type="ECO:0000256" key="4">
    <source>
        <dbReference type="RuleBase" id="RU361117"/>
    </source>
</evidence>
<comment type="cofactor">
    <cofactor evidence="4">
        <name>Mg(2+)</name>
        <dbReference type="ChEBI" id="CHEBI:18420"/>
    </cofactor>
</comment>
<comment type="catalytic activity">
    <reaction evidence="4">
        <text>alpha,alpha-trehalose 6-phosphate + H2O = alpha,alpha-trehalose + phosphate</text>
        <dbReference type="Rhea" id="RHEA:23420"/>
        <dbReference type="ChEBI" id="CHEBI:15377"/>
        <dbReference type="ChEBI" id="CHEBI:16551"/>
        <dbReference type="ChEBI" id="CHEBI:43474"/>
        <dbReference type="ChEBI" id="CHEBI:58429"/>
        <dbReference type="EC" id="3.1.3.12"/>
    </reaction>
</comment>
<dbReference type="NCBIfam" id="TIGR00685">
    <property type="entry name" value="T6PP"/>
    <property type="match status" value="1"/>
</dbReference>
<dbReference type="RefSeq" id="WP_288196330.1">
    <property type="nucleotide sequence ID" value="NZ_LT608334.1"/>
</dbReference>